<evidence type="ECO:0000313" key="3">
    <source>
        <dbReference type="EMBL" id="TMQ56258.1"/>
    </source>
</evidence>
<sequence>MGRGRSHASRSLFDPRRRGRHTLGAHAGRRVHGVRGLKPGVRERGAVSADLSRILATGDGPDVGKSGPAGNGDIALLDGDHVVIPRRFPSVSVQGEVRSPGLVAYEPGRRAADYVRAAGGFTERANKSHLRVTVARTGQQMKAGEAGPIRAGDTVWVLGRPERSTWAAVRDVLTTAAQVATIYLVIHQATK</sequence>
<reference evidence="3 4" key="1">
    <citation type="journal article" date="2019" name="Nat. Microbiol.">
        <title>Mediterranean grassland soil C-N compound turnover is dependent on rainfall and depth, and is mediated by genomically divergent microorganisms.</title>
        <authorList>
            <person name="Diamond S."/>
            <person name="Andeer P.F."/>
            <person name="Li Z."/>
            <person name="Crits-Christoph A."/>
            <person name="Burstein D."/>
            <person name="Anantharaman K."/>
            <person name="Lane K.R."/>
            <person name="Thomas B.C."/>
            <person name="Pan C."/>
            <person name="Northen T.R."/>
            <person name="Banfield J.F."/>
        </authorList>
    </citation>
    <scope>NUCLEOTIDE SEQUENCE [LARGE SCALE GENOMIC DNA]</scope>
    <source>
        <strain evidence="3">WS_4</strain>
    </source>
</reference>
<dbReference type="Gene3D" id="3.10.560.10">
    <property type="entry name" value="Outer membrane lipoprotein wza domain like"/>
    <property type="match status" value="1"/>
</dbReference>
<dbReference type="Proteomes" id="UP000319829">
    <property type="component" value="Unassembled WGS sequence"/>
</dbReference>
<evidence type="ECO:0000259" key="2">
    <source>
        <dbReference type="Pfam" id="PF10531"/>
    </source>
</evidence>
<name>A0A538SXY2_UNCEI</name>
<dbReference type="Pfam" id="PF10531">
    <property type="entry name" value="SLBB"/>
    <property type="match status" value="1"/>
</dbReference>
<dbReference type="AlphaFoldDB" id="A0A538SXY2"/>
<accession>A0A538SXY2</accession>
<dbReference type="EMBL" id="VBOU01000003">
    <property type="protein sequence ID" value="TMQ56258.1"/>
    <property type="molecule type" value="Genomic_DNA"/>
</dbReference>
<protein>
    <recommendedName>
        <fullName evidence="2">Soluble ligand binding domain-containing protein</fullName>
    </recommendedName>
</protein>
<feature type="compositionally biased region" description="Basic residues" evidence="1">
    <location>
        <begin position="17"/>
        <end position="27"/>
    </location>
</feature>
<dbReference type="InterPro" id="IPR019554">
    <property type="entry name" value="Soluble_ligand-bd"/>
</dbReference>
<evidence type="ECO:0000313" key="4">
    <source>
        <dbReference type="Proteomes" id="UP000319829"/>
    </source>
</evidence>
<evidence type="ECO:0000256" key="1">
    <source>
        <dbReference type="SAM" id="MobiDB-lite"/>
    </source>
</evidence>
<feature type="region of interest" description="Disordered" evidence="1">
    <location>
        <begin position="1"/>
        <end position="27"/>
    </location>
</feature>
<feature type="domain" description="Soluble ligand binding" evidence="2">
    <location>
        <begin position="91"/>
        <end position="131"/>
    </location>
</feature>
<proteinExistence type="predicted"/>
<comment type="caution">
    <text evidence="3">The sequence shown here is derived from an EMBL/GenBank/DDBJ whole genome shotgun (WGS) entry which is preliminary data.</text>
</comment>
<gene>
    <name evidence="3" type="ORF">E6K74_00640</name>
</gene>
<organism evidence="3 4">
    <name type="scientific">Eiseniibacteriota bacterium</name>
    <dbReference type="NCBI Taxonomy" id="2212470"/>
    <lineage>
        <taxon>Bacteria</taxon>
        <taxon>Candidatus Eiseniibacteriota</taxon>
    </lineage>
</organism>